<keyword evidence="2" id="KW-0812">Transmembrane</keyword>
<feature type="compositionally biased region" description="Polar residues" evidence="1">
    <location>
        <begin position="450"/>
        <end position="467"/>
    </location>
</feature>
<keyword evidence="2" id="KW-1133">Transmembrane helix</keyword>
<comment type="caution">
    <text evidence="3">The sequence shown here is derived from an EMBL/GenBank/DDBJ whole genome shotgun (WGS) entry which is preliminary data.</text>
</comment>
<reference evidence="3" key="1">
    <citation type="submission" date="2021-12" db="EMBL/GenBank/DDBJ databases">
        <title>Prjna785345.</title>
        <authorList>
            <person name="Rujirawat T."/>
            <person name="Krajaejun T."/>
        </authorList>
    </citation>
    <scope>NUCLEOTIDE SEQUENCE</scope>
    <source>
        <strain evidence="3">Pi057C3</strain>
    </source>
</reference>
<evidence type="ECO:0000313" key="4">
    <source>
        <dbReference type="Proteomes" id="UP001209570"/>
    </source>
</evidence>
<feature type="transmembrane region" description="Helical" evidence="2">
    <location>
        <begin position="71"/>
        <end position="94"/>
    </location>
</feature>
<gene>
    <name evidence="3" type="ORF">P43SY_006790</name>
</gene>
<evidence type="ECO:0000313" key="3">
    <source>
        <dbReference type="EMBL" id="KAJ0402093.1"/>
    </source>
</evidence>
<organism evidence="3 4">
    <name type="scientific">Pythium insidiosum</name>
    <name type="common">Pythiosis disease agent</name>
    <dbReference type="NCBI Taxonomy" id="114742"/>
    <lineage>
        <taxon>Eukaryota</taxon>
        <taxon>Sar</taxon>
        <taxon>Stramenopiles</taxon>
        <taxon>Oomycota</taxon>
        <taxon>Peronosporomycetes</taxon>
        <taxon>Pythiales</taxon>
        <taxon>Pythiaceae</taxon>
        <taxon>Pythium</taxon>
    </lineage>
</organism>
<name>A0AAD5LIA0_PYTIN</name>
<evidence type="ECO:0000256" key="1">
    <source>
        <dbReference type="SAM" id="MobiDB-lite"/>
    </source>
</evidence>
<keyword evidence="4" id="KW-1185">Reference proteome</keyword>
<protein>
    <recommendedName>
        <fullName evidence="5">Transmembrane protein</fullName>
    </recommendedName>
</protein>
<proteinExistence type="predicted"/>
<sequence>MARPRSWASARPLHQQLIAPGCCLASIVGIVAYQWLCAAYLFLLASVYWLVDLADMTYYSNLLAPPTTRRLTLWGNLHLAVAVLHVVDTMTLLLSSFFSCQPQANRGVDDFIGACIACGLPWRRLEIESSAVEAFLALRLYKYSILLSRPWINNVLVAMFVLDCWDSAILSWWLRGSDALRRVVALAVDTALVIGTNVVIPAIIFIPYAIEFDKEMFTFPARRLYIDELFMEMITENRSVLALSTTDGLSKIVPHFSIFTTLTCLRPMTMTLRLLHSYASDSRIDVDGADRLPAWLLFVRQRDAETFQLTALLAAQDATSLAMHDVVMSTPAIEQHIEDLGIEVDLAAFVKLLVSTLSDRKAVDVQCTSAEGASHVDVVLTYRFSDSISRKGRIRVPCVSTSVPLPLVTLLLDLHETKNVPVLTDLQQLHARGPSPTKGSASLARPTASAEPQSSQNDAVAPSTSAMLSKKRHLPIGTARRKGPKGAKLSKTS</sequence>
<feature type="transmembrane region" description="Helical" evidence="2">
    <location>
        <begin position="21"/>
        <end position="51"/>
    </location>
</feature>
<dbReference type="Proteomes" id="UP001209570">
    <property type="component" value="Unassembled WGS sequence"/>
</dbReference>
<feature type="compositionally biased region" description="Basic residues" evidence="1">
    <location>
        <begin position="469"/>
        <end position="485"/>
    </location>
</feature>
<evidence type="ECO:0008006" key="5">
    <source>
        <dbReference type="Google" id="ProtNLM"/>
    </source>
</evidence>
<feature type="region of interest" description="Disordered" evidence="1">
    <location>
        <begin position="426"/>
        <end position="493"/>
    </location>
</feature>
<accession>A0AAD5LIA0</accession>
<evidence type="ECO:0000256" key="2">
    <source>
        <dbReference type="SAM" id="Phobius"/>
    </source>
</evidence>
<dbReference type="AlphaFoldDB" id="A0AAD5LIA0"/>
<feature type="transmembrane region" description="Helical" evidence="2">
    <location>
        <begin position="186"/>
        <end position="210"/>
    </location>
</feature>
<dbReference type="EMBL" id="JAKCXM010000111">
    <property type="protein sequence ID" value="KAJ0402093.1"/>
    <property type="molecule type" value="Genomic_DNA"/>
</dbReference>
<keyword evidence="2" id="KW-0472">Membrane</keyword>